<sequence length="63" mass="6886">MQRRDVTREGTVQFLRKRRIAVVGTKASLDVAHGNPMVKRRKRPGKGGGGVAVDEDEIGLCLV</sequence>
<dbReference type="AlphaFoldDB" id="A0A645J481"/>
<dbReference type="EMBL" id="VSSQ01130067">
    <property type="protein sequence ID" value="MPN57922.1"/>
    <property type="molecule type" value="Genomic_DNA"/>
</dbReference>
<organism evidence="1">
    <name type="scientific">bioreactor metagenome</name>
    <dbReference type="NCBI Taxonomy" id="1076179"/>
    <lineage>
        <taxon>unclassified sequences</taxon>
        <taxon>metagenomes</taxon>
        <taxon>ecological metagenomes</taxon>
    </lineage>
</organism>
<gene>
    <name evidence="1" type="ORF">SDC9_205618</name>
</gene>
<accession>A0A645J481</accession>
<reference evidence="1" key="1">
    <citation type="submission" date="2019-08" db="EMBL/GenBank/DDBJ databases">
        <authorList>
            <person name="Kucharzyk K."/>
            <person name="Murdoch R.W."/>
            <person name="Higgins S."/>
            <person name="Loffler F."/>
        </authorList>
    </citation>
    <scope>NUCLEOTIDE SEQUENCE</scope>
</reference>
<evidence type="ECO:0000313" key="1">
    <source>
        <dbReference type="EMBL" id="MPN57922.1"/>
    </source>
</evidence>
<proteinExistence type="predicted"/>
<name>A0A645J481_9ZZZZ</name>
<protein>
    <submittedName>
        <fullName evidence="1">Uncharacterized protein</fullName>
    </submittedName>
</protein>
<comment type="caution">
    <text evidence="1">The sequence shown here is derived from an EMBL/GenBank/DDBJ whole genome shotgun (WGS) entry which is preliminary data.</text>
</comment>